<keyword evidence="3" id="KW-1185">Reference proteome</keyword>
<accession>A0ABX2NPJ6</accession>
<evidence type="ECO:0000313" key="2">
    <source>
        <dbReference type="EMBL" id="NVI06383.1"/>
    </source>
</evidence>
<sequence>MSPARRDEASFTINAQPTLLAVSATATAVCLSILAGWQRGGWMAERALWIAVGVVLVVANIVHEQRVAGATPKLEKDVTTDPPPSSAHLRFCSYPAR</sequence>
<keyword evidence="1" id="KW-0812">Transmembrane</keyword>
<dbReference type="Proteomes" id="UP000821598">
    <property type="component" value="Unassembled WGS sequence"/>
</dbReference>
<evidence type="ECO:0000313" key="3">
    <source>
        <dbReference type="Proteomes" id="UP000821598"/>
    </source>
</evidence>
<protein>
    <submittedName>
        <fullName evidence="2">Uncharacterized protein</fullName>
    </submittedName>
</protein>
<dbReference type="EMBL" id="VOMC01000023">
    <property type="protein sequence ID" value="NVI06383.1"/>
    <property type="molecule type" value="Genomic_DNA"/>
</dbReference>
<keyword evidence="1" id="KW-0472">Membrane</keyword>
<name>A0ABX2NPJ6_9BURK</name>
<evidence type="ECO:0000256" key="1">
    <source>
        <dbReference type="SAM" id="Phobius"/>
    </source>
</evidence>
<feature type="transmembrane region" description="Helical" evidence="1">
    <location>
        <begin position="12"/>
        <end position="35"/>
    </location>
</feature>
<organism evidence="2 3">
    <name type="scientific">Paraburkholderia youngii</name>
    <dbReference type="NCBI Taxonomy" id="2782701"/>
    <lineage>
        <taxon>Bacteria</taxon>
        <taxon>Pseudomonadati</taxon>
        <taxon>Pseudomonadota</taxon>
        <taxon>Betaproteobacteria</taxon>
        <taxon>Burkholderiales</taxon>
        <taxon>Burkholderiaceae</taxon>
        <taxon>Paraburkholderia</taxon>
    </lineage>
</organism>
<gene>
    <name evidence="2" type="ORF">FSB64_21955</name>
</gene>
<reference evidence="2 3" key="1">
    <citation type="submission" date="2019-08" db="EMBL/GenBank/DDBJ databases">
        <title>Paraburkholderia simonii sp. nov. and P. youngii sp. nov. Brazilian and Mexican Mimosa-associated rhizobia.</title>
        <authorList>
            <person name="Mavima L."/>
            <person name="Beukes C.W."/>
            <person name="Palmer M."/>
            <person name="De Meyer S.E."/>
            <person name="James E.K."/>
            <person name="Maluk M."/>
            <person name="Avontuur J.R."/>
            <person name="Chan W.Y."/>
            <person name="Venter S.N."/>
            <person name="Steenkamp E.T."/>
        </authorList>
    </citation>
    <scope>NUCLEOTIDE SEQUENCE [LARGE SCALE GENOMIC DNA]</scope>
    <source>
        <strain evidence="2 3">JPY454</strain>
    </source>
</reference>
<comment type="caution">
    <text evidence="2">The sequence shown here is derived from an EMBL/GenBank/DDBJ whole genome shotgun (WGS) entry which is preliminary data.</text>
</comment>
<proteinExistence type="predicted"/>
<keyword evidence="1" id="KW-1133">Transmembrane helix</keyword>